<dbReference type="AlphaFoldDB" id="A0A8S1S6T6"/>
<keyword evidence="3" id="KW-1185">Reference proteome</keyword>
<evidence type="ECO:0000313" key="2">
    <source>
        <dbReference type="EMBL" id="CAD8136921.1"/>
    </source>
</evidence>
<evidence type="ECO:0000256" key="1">
    <source>
        <dbReference type="SAM" id="MobiDB-lite"/>
    </source>
</evidence>
<feature type="region of interest" description="Disordered" evidence="1">
    <location>
        <begin position="52"/>
        <end position="82"/>
    </location>
</feature>
<feature type="compositionally biased region" description="Low complexity" evidence="1">
    <location>
        <begin position="69"/>
        <end position="78"/>
    </location>
</feature>
<name>A0A8S1S6T6_PAROT</name>
<feature type="compositionally biased region" description="Basic and acidic residues" evidence="1">
    <location>
        <begin position="52"/>
        <end position="61"/>
    </location>
</feature>
<evidence type="ECO:0000313" key="3">
    <source>
        <dbReference type="Proteomes" id="UP000683925"/>
    </source>
</evidence>
<dbReference type="OMA" id="INLDMHF"/>
<reference evidence="2" key="1">
    <citation type="submission" date="2021-01" db="EMBL/GenBank/DDBJ databases">
        <authorList>
            <consortium name="Genoscope - CEA"/>
            <person name="William W."/>
        </authorList>
    </citation>
    <scope>NUCLEOTIDE SEQUENCE</scope>
</reference>
<gene>
    <name evidence="2" type="ORF">POCTA_138.1.T0080098</name>
</gene>
<proteinExistence type="predicted"/>
<dbReference type="EMBL" id="CAJJDP010000007">
    <property type="protein sequence ID" value="CAD8136921.1"/>
    <property type="molecule type" value="Genomic_DNA"/>
</dbReference>
<dbReference type="Proteomes" id="UP000683925">
    <property type="component" value="Unassembled WGS sequence"/>
</dbReference>
<sequence>MLQLKFRKQQQKQNKIENKYLAQRNLDNEQKIENSEIKDHDDFLINLDMHFSNREPEESKSNQHKRTNQKQNNQNSSTIKKKPIKMNFCKLVERHRIVYIEDEREEQKIDKIKNTNGNIKKVTDAHINNQNNMSDTQNKHQTQLVIIKQIILRMSSQ</sequence>
<comment type="caution">
    <text evidence="2">The sequence shown here is derived from an EMBL/GenBank/DDBJ whole genome shotgun (WGS) entry which is preliminary data.</text>
</comment>
<dbReference type="OrthoDB" id="310681at2759"/>
<protein>
    <submittedName>
        <fullName evidence="2">Uncharacterized protein</fullName>
    </submittedName>
</protein>
<organism evidence="2 3">
    <name type="scientific">Paramecium octaurelia</name>
    <dbReference type="NCBI Taxonomy" id="43137"/>
    <lineage>
        <taxon>Eukaryota</taxon>
        <taxon>Sar</taxon>
        <taxon>Alveolata</taxon>
        <taxon>Ciliophora</taxon>
        <taxon>Intramacronucleata</taxon>
        <taxon>Oligohymenophorea</taxon>
        <taxon>Peniculida</taxon>
        <taxon>Parameciidae</taxon>
        <taxon>Paramecium</taxon>
    </lineage>
</organism>
<accession>A0A8S1S6T6</accession>